<dbReference type="AlphaFoldDB" id="A0A2R6S6L6"/>
<protein>
    <submittedName>
        <fullName evidence="1">Uncharacterized protein</fullName>
    </submittedName>
</protein>
<name>A0A2R6S6L6_9APHY</name>
<keyword evidence="2" id="KW-1185">Reference proteome</keyword>
<reference evidence="1 2" key="1">
    <citation type="submission" date="2018-02" db="EMBL/GenBank/DDBJ databases">
        <title>Genome sequence of the basidiomycete white-rot fungus Phlebia centrifuga.</title>
        <authorList>
            <person name="Granchi Z."/>
            <person name="Peng M."/>
            <person name="de Vries R.P."/>
            <person name="Hilden K."/>
            <person name="Makela M.R."/>
            <person name="Grigoriev I."/>
            <person name="Riley R."/>
        </authorList>
    </citation>
    <scope>NUCLEOTIDE SEQUENCE [LARGE SCALE GENOMIC DNA]</scope>
    <source>
        <strain evidence="1 2">FBCC195</strain>
    </source>
</reference>
<gene>
    <name evidence="1" type="ORF">PHLCEN_2v220</name>
</gene>
<accession>A0A2R6S6L6</accession>
<proteinExistence type="predicted"/>
<dbReference type="EMBL" id="MLYV02000017">
    <property type="protein sequence ID" value="PSS37928.1"/>
    <property type="molecule type" value="Genomic_DNA"/>
</dbReference>
<evidence type="ECO:0000313" key="1">
    <source>
        <dbReference type="EMBL" id="PSS37928.1"/>
    </source>
</evidence>
<sequence>MFTSSEKSTERYQIARRQAIFDGSQIQHLLRNTLLQISILYSKTPLVFLQSLSVCDILDHMMVV</sequence>
<evidence type="ECO:0000313" key="2">
    <source>
        <dbReference type="Proteomes" id="UP000186601"/>
    </source>
</evidence>
<organism evidence="1 2">
    <name type="scientific">Hermanssonia centrifuga</name>
    <dbReference type="NCBI Taxonomy" id="98765"/>
    <lineage>
        <taxon>Eukaryota</taxon>
        <taxon>Fungi</taxon>
        <taxon>Dikarya</taxon>
        <taxon>Basidiomycota</taxon>
        <taxon>Agaricomycotina</taxon>
        <taxon>Agaricomycetes</taxon>
        <taxon>Polyporales</taxon>
        <taxon>Meruliaceae</taxon>
        <taxon>Hermanssonia</taxon>
    </lineage>
</organism>
<dbReference type="Proteomes" id="UP000186601">
    <property type="component" value="Unassembled WGS sequence"/>
</dbReference>
<comment type="caution">
    <text evidence="1">The sequence shown here is derived from an EMBL/GenBank/DDBJ whole genome shotgun (WGS) entry which is preliminary data.</text>
</comment>